<dbReference type="EMBL" id="CAFBLE010000018">
    <property type="protein sequence ID" value="CAB4876874.1"/>
    <property type="molecule type" value="Genomic_DNA"/>
</dbReference>
<dbReference type="EMBL" id="CAEZWT010000005">
    <property type="protein sequence ID" value="CAB4658740.1"/>
    <property type="molecule type" value="Genomic_DNA"/>
</dbReference>
<dbReference type="PANTHER" id="PTHR46211">
    <property type="entry name" value="GLYCEROPHOSPHORYL DIESTER PHOSPHODIESTERASE"/>
    <property type="match status" value="1"/>
</dbReference>
<evidence type="ECO:0000313" key="4">
    <source>
        <dbReference type="EMBL" id="CAB4876874.1"/>
    </source>
</evidence>
<dbReference type="PROSITE" id="PS51704">
    <property type="entry name" value="GP_PDE"/>
    <property type="match status" value="1"/>
</dbReference>
<name>A0A6J6LA20_9ZZZZ</name>
<dbReference type="PANTHER" id="PTHR46211:SF13">
    <property type="entry name" value="GLYCEROPHOSPHODIESTER PHOSPHODIESTERASE 1-RELATED"/>
    <property type="match status" value="1"/>
</dbReference>
<dbReference type="Pfam" id="PF03009">
    <property type="entry name" value="GDPD"/>
    <property type="match status" value="1"/>
</dbReference>
<dbReference type="Gene3D" id="3.20.20.190">
    <property type="entry name" value="Phosphatidylinositol (PI) phosphodiesterase"/>
    <property type="match status" value="1"/>
</dbReference>
<evidence type="ECO:0000313" key="6">
    <source>
        <dbReference type="EMBL" id="CAB5062709.1"/>
    </source>
</evidence>
<proteinExistence type="predicted"/>
<evidence type="ECO:0000313" key="3">
    <source>
        <dbReference type="EMBL" id="CAB4751828.1"/>
    </source>
</evidence>
<organism evidence="2">
    <name type="scientific">freshwater metagenome</name>
    <dbReference type="NCBI Taxonomy" id="449393"/>
    <lineage>
        <taxon>unclassified sequences</taxon>
        <taxon>metagenomes</taxon>
        <taxon>ecological metagenomes</taxon>
    </lineage>
</organism>
<dbReference type="EMBL" id="CAFBQL010000009">
    <property type="protein sequence ID" value="CAB5062709.1"/>
    <property type="molecule type" value="Genomic_DNA"/>
</dbReference>
<sequence length="226" mass="25044">MIPKIYAHRGASSHFPEHTRAAYLAAIDQGADGFECDVRLTKDGVPVLWHDSSMERIAGSKELVAAISFQEMKKVYPAVMQLEELIELAINHKKELAIETKHPVPQGKEIETVVSSLISNVDVKCAIISFSWLALEKVPKDIESVLLLRPPFISLRSKFTSAKGLGPNIAMLKKRGDFVTSAKSQGKKIYVWTVDSVEDLEFCALNQVDVIITNKPSLARKVLGYP</sequence>
<protein>
    <submittedName>
        <fullName evidence="2">Unannotated protein</fullName>
    </submittedName>
</protein>
<dbReference type="InterPro" id="IPR017946">
    <property type="entry name" value="PLC-like_Pdiesterase_TIM-brl"/>
</dbReference>
<evidence type="ECO:0000313" key="2">
    <source>
        <dbReference type="EMBL" id="CAB4658740.1"/>
    </source>
</evidence>
<feature type="domain" description="GP-PDE" evidence="1">
    <location>
        <begin position="3"/>
        <end position="223"/>
    </location>
</feature>
<gene>
    <name evidence="2" type="ORF">UFOPK2289_00342</name>
    <name evidence="3" type="ORF">UFOPK2822_00859</name>
    <name evidence="4" type="ORF">UFOPK3346_01387</name>
    <name evidence="5" type="ORF">UFOPK3670_01193</name>
    <name evidence="6" type="ORF">UFOPK4308_01239</name>
</gene>
<accession>A0A6J6LA20</accession>
<dbReference type="SUPFAM" id="SSF51695">
    <property type="entry name" value="PLC-like phosphodiesterases"/>
    <property type="match status" value="1"/>
</dbReference>
<dbReference type="GO" id="GO:0008081">
    <property type="term" value="F:phosphoric diester hydrolase activity"/>
    <property type="evidence" value="ECO:0007669"/>
    <property type="project" value="InterPro"/>
</dbReference>
<evidence type="ECO:0000259" key="1">
    <source>
        <dbReference type="PROSITE" id="PS51704"/>
    </source>
</evidence>
<dbReference type="AlphaFoldDB" id="A0A6J6LA20"/>
<reference evidence="2" key="1">
    <citation type="submission" date="2020-05" db="EMBL/GenBank/DDBJ databases">
        <authorList>
            <person name="Chiriac C."/>
            <person name="Salcher M."/>
            <person name="Ghai R."/>
            <person name="Kavagutti S V."/>
        </authorList>
    </citation>
    <scope>NUCLEOTIDE SEQUENCE</scope>
</reference>
<dbReference type="InterPro" id="IPR030395">
    <property type="entry name" value="GP_PDE_dom"/>
</dbReference>
<dbReference type="EMBL" id="CAFBMV010000009">
    <property type="protein sequence ID" value="CAB4929532.1"/>
    <property type="molecule type" value="Genomic_DNA"/>
</dbReference>
<dbReference type="GO" id="GO:0006629">
    <property type="term" value="P:lipid metabolic process"/>
    <property type="evidence" value="ECO:0007669"/>
    <property type="project" value="InterPro"/>
</dbReference>
<evidence type="ECO:0000313" key="5">
    <source>
        <dbReference type="EMBL" id="CAB4929532.1"/>
    </source>
</evidence>
<dbReference type="EMBL" id="CAEZZC010000010">
    <property type="protein sequence ID" value="CAB4751828.1"/>
    <property type="molecule type" value="Genomic_DNA"/>
</dbReference>